<comment type="subcellular location">
    <subcellularLocation>
        <location evidence="1 7">Cell outer membrane</location>
        <topology evidence="1 7">Multi-pass membrane protein</topology>
    </subcellularLocation>
</comment>
<dbReference type="Pfam" id="PF13715">
    <property type="entry name" value="CarbopepD_reg_2"/>
    <property type="match status" value="1"/>
</dbReference>
<dbReference type="InterPro" id="IPR008969">
    <property type="entry name" value="CarboxyPept-like_regulatory"/>
</dbReference>
<keyword evidence="2 7" id="KW-0813">Transport</keyword>
<dbReference type="SUPFAM" id="SSF49464">
    <property type="entry name" value="Carboxypeptidase regulatory domain-like"/>
    <property type="match status" value="1"/>
</dbReference>
<dbReference type="NCBIfam" id="TIGR04056">
    <property type="entry name" value="OMP_RagA_SusC"/>
    <property type="match status" value="1"/>
</dbReference>
<dbReference type="Proteomes" id="UP000655016">
    <property type="component" value="Unassembled WGS sequence"/>
</dbReference>
<evidence type="ECO:0000256" key="7">
    <source>
        <dbReference type="PROSITE-ProRule" id="PRU01360"/>
    </source>
</evidence>
<comment type="similarity">
    <text evidence="7">Belongs to the TonB-dependent receptor family.</text>
</comment>
<keyword evidence="4 7" id="KW-0812">Transmembrane</keyword>
<evidence type="ECO:0000256" key="3">
    <source>
        <dbReference type="ARBA" id="ARBA00022452"/>
    </source>
</evidence>
<gene>
    <name evidence="10" type="ORF">GCM10011518_43010</name>
</gene>
<keyword evidence="8" id="KW-0732">Signal</keyword>
<dbReference type="InterPro" id="IPR037066">
    <property type="entry name" value="Plug_dom_sf"/>
</dbReference>
<dbReference type="SUPFAM" id="SSF56935">
    <property type="entry name" value="Porins"/>
    <property type="match status" value="1"/>
</dbReference>
<feature type="domain" description="TonB-dependent receptor plug" evidence="9">
    <location>
        <begin position="128"/>
        <end position="250"/>
    </location>
</feature>
<evidence type="ECO:0000256" key="6">
    <source>
        <dbReference type="ARBA" id="ARBA00023237"/>
    </source>
</evidence>
<evidence type="ECO:0000256" key="4">
    <source>
        <dbReference type="ARBA" id="ARBA00022692"/>
    </source>
</evidence>
<dbReference type="InterPro" id="IPR023997">
    <property type="entry name" value="TonB-dep_OMP_SusC/RagA_CS"/>
</dbReference>
<protein>
    <submittedName>
        <fullName evidence="10">SusC/RagA family TonB-linked outer membrane protein</fullName>
    </submittedName>
</protein>
<feature type="signal peptide" evidence="8">
    <location>
        <begin position="1"/>
        <end position="32"/>
    </location>
</feature>
<organism evidence="10 11">
    <name type="scientific">Flavobacterium limi</name>
    <dbReference type="NCBI Taxonomy" id="2045105"/>
    <lineage>
        <taxon>Bacteria</taxon>
        <taxon>Pseudomonadati</taxon>
        <taxon>Bacteroidota</taxon>
        <taxon>Flavobacteriia</taxon>
        <taxon>Flavobacteriales</taxon>
        <taxon>Flavobacteriaceae</taxon>
        <taxon>Flavobacterium</taxon>
    </lineage>
</organism>
<accession>A0ABQ1UYU8</accession>
<evidence type="ECO:0000256" key="5">
    <source>
        <dbReference type="ARBA" id="ARBA00023136"/>
    </source>
</evidence>
<keyword evidence="3 7" id="KW-1134">Transmembrane beta strand</keyword>
<evidence type="ECO:0000259" key="9">
    <source>
        <dbReference type="Pfam" id="PF07715"/>
    </source>
</evidence>
<dbReference type="NCBIfam" id="TIGR04057">
    <property type="entry name" value="SusC_RagA_signa"/>
    <property type="match status" value="1"/>
</dbReference>
<proteinExistence type="inferred from homology"/>
<dbReference type="InterPro" id="IPR023996">
    <property type="entry name" value="TonB-dep_OMP_SusC/RagA"/>
</dbReference>
<evidence type="ECO:0000256" key="8">
    <source>
        <dbReference type="SAM" id="SignalP"/>
    </source>
</evidence>
<dbReference type="PROSITE" id="PS52016">
    <property type="entry name" value="TONB_DEPENDENT_REC_3"/>
    <property type="match status" value="1"/>
</dbReference>
<dbReference type="Pfam" id="PF07715">
    <property type="entry name" value="Plug"/>
    <property type="match status" value="1"/>
</dbReference>
<dbReference type="Gene3D" id="2.60.40.1120">
    <property type="entry name" value="Carboxypeptidase-like, regulatory domain"/>
    <property type="match status" value="1"/>
</dbReference>
<dbReference type="InterPro" id="IPR036942">
    <property type="entry name" value="Beta-barrel_TonB_sf"/>
</dbReference>
<dbReference type="Gene3D" id="2.170.130.10">
    <property type="entry name" value="TonB-dependent receptor, plug domain"/>
    <property type="match status" value="1"/>
</dbReference>
<comment type="caution">
    <text evidence="10">The sequence shown here is derived from an EMBL/GenBank/DDBJ whole genome shotgun (WGS) entry which is preliminary data.</text>
</comment>
<evidence type="ECO:0000313" key="10">
    <source>
        <dbReference type="EMBL" id="GGF29129.1"/>
    </source>
</evidence>
<keyword evidence="11" id="KW-1185">Reference proteome</keyword>
<dbReference type="InterPro" id="IPR039426">
    <property type="entry name" value="TonB-dep_rcpt-like"/>
</dbReference>
<keyword evidence="6 7" id="KW-0998">Cell outer membrane</keyword>
<dbReference type="Gene3D" id="2.40.170.20">
    <property type="entry name" value="TonB-dependent receptor, beta-barrel domain"/>
    <property type="match status" value="1"/>
</dbReference>
<keyword evidence="5 7" id="KW-0472">Membrane</keyword>
<dbReference type="InterPro" id="IPR012910">
    <property type="entry name" value="Plug_dom"/>
</dbReference>
<name>A0ABQ1UYU8_9FLAO</name>
<dbReference type="EMBL" id="BMKP01000014">
    <property type="protein sequence ID" value="GGF29129.1"/>
    <property type="molecule type" value="Genomic_DNA"/>
</dbReference>
<evidence type="ECO:0000256" key="2">
    <source>
        <dbReference type="ARBA" id="ARBA00022448"/>
    </source>
</evidence>
<reference evidence="11" key="1">
    <citation type="journal article" date="2019" name="Int. J. Syst. Evol. Microbiol.">
        <title>The Global Catalogue of Microorganisms (GCM) 10K type strain sequencing project: providing services to taxonomists for standard genome sequencing and annotation.</title>
        <authorList>
            <consortium name="The Broad Institute Genomics Platform"/>
            <consortium name="The Broad Institute Genome Sequencing Center for Infectious Disease"/>
            <person name="Wu L."/>
            <person name="Ma J."/>
        </authorList>
    </citation>
    <scope>NUCLEOTIDE SEQUENCE [LARGE SCALE GENOMIC DNA]</scope>
    <source>
        <strain evidence="11">CGMCC 1.16060</strain>
    </source>
</reference>
<sequence>MLLTQKTIKLMNQKVLKLLFLFFLFGFQNLQAQTATVKGTITDADGMPIPGVNVNVKGTKTNTSSDFDGKYSIDVPNQSAILIFSYVGSATKEVPVSGQTTVNVALSAGSEQLGEVVVTALGQSKEKKALGYATSVIKSEALVKTGSPTVANALYGKAPGVRITSTPGGAGNINIQIRGINSITGKNQPLIVLDGVPIRDGEAKNNDYWADQRLRSNGLADINPEDIESISILKGASAAALYGSEAVNGVVLITSKSGKGKKGLGVDFSTSYAQNQIAYLPRFQYERGPGWTNANYSTGYLAPDGFAYYDTNNDGINDTRGVSASTNNFGPWFDGQPIMSWDGVVRPYSAQKDGYKNMFQNSWDGVTNIALSNNTDNSSIRFSYTHNESKGLSMENMNKKNTLNLNASFKTGENLKTDVIVSYMNQNIHNRAIGMDRLINNFTGMISPFDNGDWYKAKYRTSLGYKYVTGSNQSLTPDENIIRNGFKADVADYFWNTDANQQDEITNRLIASVTETYTINQDLKLRGRVSTDLTSVNVETKNPIEKPLVYGFGTGSYQMDAKDYNILYGDVMLTYNKKINETFEIGASAGYTATRETGSTVARFTDGGLSVEGWYDMNASVNMPKSTDTKYKVVKDAVFGTINGSYKNYLFLEGTLRRDRTSTMNPNNNAFTYPSVNSSFVLSEAVKLPEVISYAKLRASWGIVGNYPELYKANVAYNQTTLGNQGTQIPVLITNSMDKYGNELIKPEMKNEYEFGFETKFFDRRLGLDISYYNAKVYDQILDLTLAQTTGASSILANVGELSNQGVEISLTGTPVKTASFSWDVTLNWAKNVNKVVKLANGASELLHADYDGSAAQLKSVVGDPMGGIYAHPVKTDENGNKMVDSDGFYMIDGDKWQKYGSAMPQGVGGLLNSFTYKNFTLDVNIDYSYGGYLMPTGVNWMTSRGLTEESLNYSTNERGGLTYYVDANGKGVQVPNSATSGPGGQTLYRDGMLMTGVTADGAPNTNVISQAGYYNMTYNWGGPQYSSSRYELYIQENNYIKMREISLSYSLPSAWASKIGASKVNFSAYGRNLFFIYRSIKDMDPEATTAGSKWSQNINNAGTNPATRSIGVMLRASF</sequence>
<feature type="chain" id="PRO_5046258846" evidence="8">
    <location>
        <begin position="33"/>
        <end position="1119"/>
    </location>
</feature>
<evidence type="ECO:0000313" key="11">
    <source>
        <dbReference type="Proteomes" id="UP000655016"/>
    </source>
</evidence>
<evidence type="ECO:0000256" key="1">
    <source>
        <dbReference type="ARBA" id="ARBA00004571"/>
    </source>
</evidence>